<evidence type="ECO:0000313" key="3">
    <source>
        <dbReference type="Proteomes" id="UP000002630"/>
    </source>
</evidence>
<evidence type="ECO:0000256" key="1">
    <source>
        <dbReference type="SAM" id="MobiDB-lite"/>
    </source>
</evidence>
<dbReference type="EMBL" id="FN649751">
    <property type="protein sequence ID" value="CBN75363.1"/>
    <property type="molecule type" value="Genomic_DNA"/>
</dbReference>
<organism evidence="2 3">
    <name type="scientific">Ectocarpus siliculosus</name>
    <name type="common">Brown alga</name>
    <name type="synonym">Conferva siliculosa</name>
    <dbReference type="NCBI Taxonomy" id="2880"/>
    <lineage>
        <taxon>Eukaryota</taxon>
        <taxon>Sar</taxon>
        <taxon>Stramenopiles</taxon>
        <taxon>Ochrophyta</taxon>
        <taxon>PX clade</taxon>
        <taxon>Phaeophyceae</taxon>
        <taxon>Ectocarpales</taxon>
        <taxon>Ectocarpaceae</taxon>
        <taxon>Ectocarpus</taxon>
    </lineage>
</organism>
<dbReference type="InParanoid" id="D8LTX3"/>
<dbReference type="OrthoDB" id="10576050at2759"/>
<feature type="region of interest" description="Disordered" evidence="1">
    <location>
        <begin position="48"/>
        <end position="70"/>
    </location>
</feature>
<name>D8LTX3_ECTSI</name>
<dbReference type="Proteomes" id="UP000002630">
    <property type="component" value="Linkage Group LG26"/>
</dbReference>
<reference evidence="2 3" key="1">
    <citation type="journal article" date="2010" name="Nature">
        <title>The Ectocarpus genome and the independent evolution of multicellularity in brown algae.</title>
        <authorList>
            <person name="Cock J.M."/>
            <person name="Sterck L."/>
            <person name="Rouze P."/>
            <person name="Scornet D."/>
            <person name="Allen A.E."/>
            <person name="Amoutzias G."/>
            <person name="Anthouard V."/>
            <person name="Artiguenave F."/>
            <person name="Aury J.M."/>
            <person name="Badger J.H."/>
            <person name="Beszteri B."/>
            <person name="Billiau K."/>
            <person name="Bonnet E."/>
            <person name="Bothwell J.H."/>
            <person name="Bowler C."/>
            <person name="Boyen C."/>
            <person name="Brownlee C."/>
            <person name="Carrano C.J."/>
            <person name="Charrier B."/>
            <person name="Cho G.Y."/>
            <person name="Coelho S.M."/>
            <person name="Collen J."/>
            <person name="Corre E."/>
            <person name="Da Silva C."/>
            <person name="Delage L."/>
            <person name="Delaroque N."/>
            <person name="Dittami S.M."/>
            <person name="Doulbeau S."/>
            <person name="Elias M."/>
            <person name="Farnham G."/>
            <person name="Gachon C.M."/>
            <person name="Gschloessl B."/>
            <person name="Heesch S."/>
            <person name="Jabbari K."/>
            <person name="Jubin C."/>
            <person name="Kawai H."/>
            <person name="Kimura K."/>
            <person name="Kloareg B."/>
            <person name="Kupper F.C."/>
            <person name="Lang D."/>
            <person name="Le Bail A."/>
            <person name="Leblanc C."/>
            <person name="Lerouge P."/>
            <person name="Lohr M."/>
            <person name="Lopez P.J."/>
            <person name="Martens C."/>
            <person name="Maumus F."/>
            <person name="Michel G."/>
            <person name="Miranda-Saavedra D."/>
            <person name="Morales J."/>
            <person name="Moreau H."/>
            <person name="Motomura T."/>
            <person name="Nagasato C."/>
            <person name="Napoli C.A."/>
            <person name="Nelson D.R."/>
            <person name="Nyvall-Collen P."/>
            <person name="Peters A.F."/>
            <person name="Pommier C."/>
            <person name="Potin P."/>
            <person name="Poulain J."/>
            <person name="Quesneville H."/>
            <person name="Read B."/>
            <person name="Rensing S.A."/>
            <person name="Ritter A."/>
            <person name="Rousvoal S."/>
            <person name="Samanta M."/>
            <person name="Samson G."/>
            <person name="Schroeder D.C."/>
            <person name="Segurens B."/>
            <person name="Strittmatter M."/>
            <person name="Tonon T."/>
            <person name="Tregear J.W."/>
            <person name="Valentin K."/>
            <person name="von Dassow P."/>
            <person name="Yamagishi T."/>
            <person name="Van de Peer Y."/>
            <person name="Wincker P."/>
        </authorList>
    </citation>
    <scope>NUCLEOTIDE SEQUENCE [LARGE SCALE GENOMIC DNA]</scope>
    <source>
        <strain evidence="3">Ec32 / CCAP1310/4</strain>
    </source>
</reference>
<dbReference type="AlphaFoldDB" id="D8LTX3"/>
<proteinExistence type="predicted"/>
<gene>
    <name evidence="2" type="ORF">Esi_0090_0040</name>
</gene>
<evidence type="ECO:0000313" key="2">
    <source>
        <dbReference type="EMBL" id="CBN75363.1"/>
    </source>
</evidence>
<accession>D8LTX3</accession>
<keyword evidence="3" id="KW-1185">Reference proteome</keyword>
<feature type="region of interest" description="Disordered" evidence="1">
    <location>
        <begin position="228"/>
        <end position="277"/>
    </location>
</feature>
<dbReference type="EMBL" id="FN649138">
    <property type="protein sequence ID" value="CBN75363.1"/>
    <property type="molecule type" value="Genomic_DNA"/>
</dbReference>
<protein>
    <submittedName>
        <fullName evidence="2">Uncharacterized protein</fullName>
    </submittedName>
</protein>
<sequence length="358" mass="37624">MVTVSEDNFVAMETLSGRLSILGYEKALQRRTKPPLARLHFAVPGADGVGGSDGDVDGEGDGDRASDWPMRFPSRKDQFLDFVALSKWLLEQLSGGGGFTLAATGAPVTECAGILQACQRLGFGPSQPRGGVGGAVGTEPRFPSALTPSPARISPTNLAVGSGTAVLELLGWLSHAVLNKVKTTLSRGVGDREDERKWGGEVHEAKRLTDYSDERGIRDEEGGVVIRGGEGRVGATKRKPGETAIASRTRGGNGSIGRHGRNDSASSNNNTAAGRRRHRVIHQSTNGRYIEGKGNERTGENASVAVPAAGARGNNNGGCGVGDNARRRRALPPELASMMSTTAAVSSAVRLVHGRWTR</sequence>
<feature type="compositionally biased region" description="Low complexity" evidence="1">
    <location>
        <begin position="263"/>
        <end position="273"/>
    </location>
</feature>